<accession>A0A4C1XDM0</accession>
<organism evidence="1 2">
    <name type="scientific">Eumeta variegata</name>
    <name type="common">Bagworm moth</name>
    <name type="synonym">Eumeta japonica</name>
    <dbReference type="NCBI Taxonomy" id="151549"/>
    <lineage>
        <taxon>Eukaryota</taxon>
        <taxon>Metazoa</taxon>
        <taxon>Ecdysozoa</taxon>
        <taxon>Arthropoda</taxon>
        <taxon>Hexapoda</taxon>
        <taxon>Insecta</taxon>
        <taxon>Pterygota</taxon>
        <taxon>Neoptera</taxon>
        <taxon>Endopterygota</taxon>
        <taxon>Lepidoptera</taxon>
        <taxon>Glossata</taxon>
        <taxon>Ditrysia</taxon>
        <taxon>Tineoidea</taxon>
        <taxon>Psychidae</taxon>
        <taxon>Oiketicinae</taxon>
        <taxon>Eumeta</taxon>
    </lineage>
</organism>
<evidence type="ECO:0000313" key="1">
    <source>
        <dbReference type="EMBL" id="GBP61072.1"/>
    </source>
</evidence>
<dbReference type="AlphaFoldDB" id="A0A4C1XDM0"/>
<sequence length="106" mass="11433">MGSGEQQLFSLLILGSANQKNIATNLILKLQSSTNRGVRALLFCCSVKSRGVDSIARQWSETAAKQALIAGGAPPSARCTERRAQRHLGPGAGMRTAVSRIRYRLH</sequence>
<name>A0A4C1XDM0_EUMVA</name>
<evidence type="ECO:0000313" key="2">
    <source>
        <dbReference type="Proteomes" id="UP000299102"/>
    </source>
</evidence>
<gene>
    <name evidence="1" type="ORF">EVAR_48571_1</name>
</gene>
<keyword evidence="2" id="KW-1185">Reference proteome</keyword>
<proteinExistence type="predicted"/>
<dbReference type="Proteomes" id="UP000299102">
    <property type="component" value="Unassembled WGS sequence"/>
</dbReference>
<reference evidence="1 2" key="1">
    <citation type="journal article" date="2019" name="Commun. Biol.">
        <title>The bagworm genome reveals a unique fibroin gene that provides high tensile strength.</title>
        <authorList>
            <person name="Kono N."/>
            <person name="Nakamura H."/>
            <person name="Ohtoshi R."/>
            <person name="Tomita M."/>
            <person name="Numata K."/>
            <person name="Arakawa K."/>
        </authorList>
    </citation>
    <scope>NUCLEOTIDE SEQUENCE [LARGE SCALE GENOMIC DNA]</scope>
</reference>
<comment type="caution">
    <text evidence="1">The sequence shown here is derived from an EMBL/GenBank/DDBJ whole genome shotgun (WGS) entry which is preliminary data.</text>
</comment>
<protein>
    <submittedName>
        <fullName evidence="1">Uncharacterized protein</fullName>
    </submittedName>
</protein>
<dbReference type="EMBL" id="BGZK01000803">
    <property type="protein sequence ID" value="GBP61072.1"/>
    <property type="molecule type" value="Genomic_DNA"/>
</dbReference>